<dbReference type="EMBL" id="CM000781">
    <property type="protein sequence ID" value="AQK64317.1"/>
    <property type="molecule type" value="Genomic_DNA"/>
</dbReference>
<keyword evidence="1" id="KW-0689">Ribosomal protein</keyword>
<gene>
    <name evidence="1" type="ORF">ZEAMMB73_Zm00001d013758</name>
</gene>
<protein>
    <submittedName>
        <fullName evidence="1">60S ribosomal protein L24</fullName>
    </submittedName>
</protein>
<dbReference type="AlphaFoldDB" id="A0A1D6GLX8"/>
<reference evidence="1" key="1">
    <citation type="submission" date="2015-12" db="EMBL/GenBank/DDBJ databases">
        <title>Update maize B73 reference genome by single molecule sequencing technologies.</title>
        <authorList>
            <consortium name="Maize Genome Sequencing Project"/>
            <person name="Ware D."/>
        </authorList>
    </citation>
    <scope>NUCLEOTIDE SEQUENCE</scope>
    <source>
        <tissue evidence="1">Seedling</tissue>
    </source>
</reference>
<organism evidence="1">
    <name type="scientific">Zea mays</name>
    <name type="common">Maize</name>
    <dbReference type="NCBI Taxonomy" id="4577"/>
    <lineage>
        <taxon>Eukaryota</taxon>
        <taxon>Viridiplantae</taxon>
        <taxon>Streptophyta</taxon>
        <taxon>Embryophyta</taxon>
        <taxon>Tracheophyta</taxon>
        <taxon>Spermatophyta</taxon>
        <taxon>Magnoliopsida</taxon>
        <taxon>Liliopsida</taxon>
        <taxon>Poales</taxon>
        <taxon>Poaceae</taxon>
        <taxon>PACMAD clade</taxon>
        <taxon>Panicoideae</taxon>
        <taxon>Andropogonodae</taxon>
        <taxon>Andropogoneae</taxon>
        <taxon>Tripsacinae</taxon>
        <taxon>Zea</taxon>
    </lineage>
</organism>
<name>A0A1D6GLX8_MAIZE</name>
<evidence type="ECO:0000313" key="1">
    <source>
        <dbReference type="EMBL" id="AQK64317.1"/>
    </source>
</evidence>
<accession>A0A1D6GLX8</accession>
<proteinExistence type="predicted"/>
<keyword evidence="1" id="KW-0687">Ribonucleoprotein</keyword>
<dbReference type="GO" id="GO:0005840">
    <property type="term" value="C:ribosome"/>
    <property type="evidence" value="ECO:0007669"/>
    <property type="project" value="UniProtKB-KW"/>
</dbReference>
<sequence>MLLEKLLFVRSRSASRRPRMRRRRRRLRCPSPRRRRRRVLFRRVPKAPSWVAAVANAEKELSVIPRPHQSHLCSTLVNFVFSFRVTCD</sequence>
<feature type="non-terminal residue" evidence="1">
    <location>
        <position position="88"/>
    </location>
</feature>